<organism evidence="5 6">
    <name type="scientific">Candidatus Uhrbacteria bacterium CG10_big_fil_rev_8_21_14_0_10_48_11</name>
    <dbReference type="NCBI Taxonomy" id="1975037"/>
    <lineage>
        <taxon>Bacteria</taxon>
        <taxon>Candidatus Uhriibacteriota</taxon>
    </lineage>
</organism>
<dbReference type="PANTHER" id="PTHR42711:SF15">
    <property type="entry name" value="ABC-TYPE MULTIDRUG TRANSPORT SYSTEM, ATPASE COMPONENT"/>
    <property type="match status" value="1"/>
</dbReference>
<evidence type="ECO:0000256" key="1">
    <source>
        <dbReference type="ARBA" id="ARBA00022448"/>
    </source>
</evidence>
<reference evidence="5 6" key="1">
    <citation type="submission" date="2017-09" db="EMBL/GenBank/DDBJ databases">
        <title>Depth-based differentiation of microbial function through sediment-hosted aquifers and enrichment of novel symbionts in the deep terrestrial subsurface.</title>
        <authorList>
            <person name="Probst A.J."/>
            <person name="Ladd B."/>
            <person name="Jarett J.K."/>
            <person name="Geller-Mcgrath D.E."/>
            <person name="Sieber C.M."/>
            <person name="Emerson J.B."/>
            <person name="Anantharaman K."/>
            <person name="Thomas B.C."/>
            <person name="Malmstrom R."/>
            <person name="Stieglmeier M."/>
            <person name="Klingl A."/>
            <person name="Woyke T."/>
            <person name="Ryan C.M."/>
            <person name="Banfield J.F."/>
        </authorList>
    </citation>
    <scope>NUCLEOTIDE SEQUENCE [LARGE SCALE GENOMIC DNA]</scope>
    <source>
        <strain evidence="5">CG10_big_fil_rev_8_21_14_0_10_48_11</strain>
    </source>
</reference>
<dbReference type="AlphaFoldDB" id="A0A2M8LE04"/>
<dbReference type="Proteomes" id="UP000231152">
    <property type="component" value="Unassembled WGS sequence"/>
</dbReference>
<evidence type="ECO:0000259" key="4">
    <source>
        <dbReference type="PROSITE" id="PS50893"/>
    </source>
</evidence>
<gene>
    <name evidence="5" type="ORF">COV04_04240</name>
</gene>
<dbReference type="GO" id="GO:0005524">
    <property type="term" value="F:ATP binding"/>
    <property type="evidence" value="ECO:0007669"/>
    <property type="project" value="UniProtKB-KW"/>
</dbReference>
<evidence type="ECO:0000256" key="2">
    <source>
        <dbReference type="ARBA" id="ARBA00022741"/>
    </source>
</evidence>
<dbReference type="InterPro" id="IPR017871">
    <property type="entry name" value="ABC_transporter-like_CS"/>
</dbReference>
<protein>
    <submittedName>
        <fullName evidence="5">ABC transporter ATP-binding protein</fullName>
    </submittedName>
</protein>
<evidence type="ECO:0000313" key="6">
    <source>
        <dbReference type="Proteomes" id="UP000231152"/>
    </source>
</evidence>
<dbReference type="Pfam" id="PF00005">
    <property type="entry name" value="ABC_tran"/>
    <property type="match status" value="1"/>
</dbReference>
<sequence>MEALDVQHLKKVYDGMTAVDDISFSVHEGEFFGFLGPNGAGKTTTIGAAVGLVNPTSGTVSVFGHDVVKDYRKTRALIGLSPQEFNVDMFRHAWETLINNAGYFGVQRAVARERAERLLKRFGLWEHRFKRFQSLSGGMKRRVLLARALIHQPKLLILDEPTAGVDVELRHWLWKELKTIQKQGTTILLTTHYLEEAEQLCERVAMITHGKIALIENTADLIKRYGGHKKLEEIYLQITGSDTTEDGNAPAV</sequence>
<dbReference type="Gene3D" id="3.40.50.300">
    <property type="entry name" value="P-loop containing nucleotide triphosphate hydrolases"/>
    <property type="match status" value="1"/>
</dbReference>
<comment type="caution">
    <text evidence="5">The sequence shown here is derived from an EMBL/GenBank/DDBJ whole genome shotgun (WGS) entry which is preliminary data.</text>
</comment>
<keyword evidence="1" id="KW-0813">Transport</keyword>
<dbReference type="InterPro" id="IPR027417">
    <property type="entry name" value="P-loop_NTPase"/>
</dbReference>
<dbReference type="SMART" id="SM00382">
    <property type="entry name" value="AAA"/>
    <property type="match status" value="1"/>
</dbReference>
<dbReference type="InterPro" id="IPR050763">
    <property type="entry name" value="ABC_transporter_ATP-binding"/>
</dbReference>
<proteinExistence type="predicted"/>
<dbReference type="EMBL" id="PFET01000013">
    <property type="protein sequence ID" value="PJE75606.1"/>
    <property type="molecule type" value="Genomic_DNA"/>
</dbReference>
<dbReference type="PANTHER" id="PTHR42711">
    <property type="entry name" value="ABC TRANSPORTER ATP-BINDING PROTEIN"/>
    <property type="match status" value="1"/>
</dbReference>
<evidence type="ECO:0000313" key="5">
    <source>
        <dbReference type="EMBL" id="PJE75606.1"/>
    </source>
</evidence>
<dbReference type="PROSITE" id="PS00211">
    <property type="entry name" value="ABC_TRANSPORTER_1"/>
    <property type="match status" value="1"/>
</dbReference>
<accession>A0A2M8LE04</accession>
<dbReference type="GO" id="GO:0016887">
    <property type="term" value="F:ATP hydrolysis activity"/>
    <property type="evidence" value="ECO:0007669"/>
    <property type="project" value="InterPro"/>
</dbReference>
<keyword evidence="2" id="KW-0547">Nucleotide-binding</keyword>
<dbReference type="InterPro" id="IPR003439">
    <property type="entry name" value="ABC_transporter-like_ATP-bd"/>
</dbReference>
<feature type="domain" description="ABC transporter" evidence="4">
    <location>
        <begin position="4"/>
        <end position="234"/>
    </location>
</feature>
<dbReference type="SUPFAM" id="SSF52540">
    <property type="entry name" value="P-loop containing nucleoside triphosphate hydrolases"/>
    <property type="match status" value="1"/>
</dbReference>
<dbReference type="PROSITE" id="PS50893">
    <property type="entry name" value="ABC_TRANSPORTER_2"/>
    <property type="match status" value="1"/>
</dbReference>
<name>A0A2M8LE04_9BACT</name>
<keyword evidence="3 5" id="KW-0067">ATP-binding</keyword>
<dbReference type="InterPro" id="IPR003593">
    <property type="entry name" value="AAA+_ATPase"/>
</dbReference>
<evidence type="ECO:0000256" key="3">
    <source>
        <dbReference type="ARBA" id="ARBA00022840"/>
    </source>
</evidence>